<dbReference type="AlphaFoldDB" id="A0A4Y7T752"/>
<comment type="caution">
    <text evidence="1">The sequence shown here is derived from an EMBL/GenBank/DDBJ whole genome shotgun (WGS) entry which is preliminary data.</text>
</comment>
<reference evidence="1 2" key="1">
    <citation type="journal article" date="2019" name="Nat. Ecol. Evol.">
        <title>Megaphylogeny resolves global patterns of mushroom evolution.</title>
        <authorList>
            <person name="Varga T."/>
            <person name="Krizsan K."/>
            <person name="Foldi C."/>
            <person name="Dima B."/>
            <person name="Sanchez-Garcia M."/>
            <person name="Sanchez-Ramirez S."/>
            <person name="Szollosi G.J."/>
            <person name="Szarkandi J.G."/>
            <person name="Papp V."/>
            <person name="Albert L."/>
            <person name="Andreopoulos W."/>
            <person name="Angelini C."/>
            <person name="Antonin V."/>
            <person name="Barry K.W."/>
            <person name="Bougher N.L."/>
            <person name="Buchanan P."/>
            <person name="Buyck B."/>
            <person name="Bense V."/>
            <person name="Catcheside P."/>
            <person name="Chovatia M."/>
            <person name="Cooper J."/>
            <person name="Damon W."/>
            <person name="Desjardin D."/>
            <person name="Finy P."/>
            <person name="Geml J."/>
            <person name="Haridas S."/>
            <person name="Hughes K."/>
            <person name="Justo A."/>
            <person name="Karasinski D."/>
            <person name="Kautmanova I."/>
            <person name="Kiss B."/>
            <person name="Kocsube S."/>
            <person name="Kotiranta H."/>
            <person name="LaButti K.M."/>
            <person name="Lechner B.E."/>
            <person name="Liimatainen K."/>
            <person name="Lipzen A."/>
            <person name="Lukacs Z."/>
            <person name="Mihaltcheva S."/>
            <person name="Morgado L.N."/>
            <person name="Niskanen T."/>
            <person name="Noordeloos M.E."/>
            <person name="Ohm R.A."/>
            <person name="Ortiz-Santana B."/>
            <person name="Ovrebo C."/>
            <person name="Racz N."/>
            <person name="Riley R."/>
            <person name="Savchenko A."/>
            <person name="Shiryaev A."/>
            <person name="Soop K."/>
            <person name="Spirin V."/>
            <person name="Szebenyi C."/>
            <person name="Tomsovsky M."/>
            <person name="Tulloss R.E."/>
            <person name="Uehling J."/>
            <person name="Grigoriev I.V."/>
            <person name="Vagvolgyi C."/>
            <person name="Papp T."/>
            <person name="Martin F.M."/>
            <person name="Miettinen O."/>
            <person name="Hibbett D.S."/>
            <person name="Nagy L.G."/>
        </authorList>
    </citation>
    <scope>NUCLEOTIDE SEQUENCE [LARGE SCALE GENOMIC DNA]</scope>
    <source>
        <strain evidence="1 2">FP101781</strain>
    </source>
</reference>
<protein>
    <submittedName>
        <fullName evidence="1">Uncharacterized protein</fullName>
    </submittedName>
</protein>
<evidence type="ECO:0000313" key="1">
    <source>
        <dbReference type="EMBL" id="TEB29778.1"/>
    </source>
</evidence>
<keyword evidence="2" id="KW-1185">Reference proteome</keyword>
<dbReference type="Proteomes" id="UP000298030">
    <property type="component" value="Unassembled WGS sequence"/>
</dbReference>
<proteinExistence type="predicted"/>
<evidence type="ECO:0000313" key="2">
    <source>
        <dbReference type="Proteomes" id="UP000298030"/>
    </source>
</evidence>
<organism evidence="1 2">
    <name type="scientific">Coprinellus micaceus</name>
    <name type="common">Glistening ink-cap mushroom</name>
    <name type="synonym">Coprinus micaceus</name>
    <dbReference type="NCBI Taxonomy" id="71717"/>
    <lineage>
        <taxon>Eukaryota</taxon>
        <taxon>Fungi</taxon>
        <taxon>Dikarya</taxon>
        <taxon>Basidiomycota</taxon>
        <taxon>Agaricomycotina</taxon>
        <taxon>Agaricomycetes</taxon>
        <taxon>Agaricomycetidae</taxon>
        <taxon>Agaricales</taxon>
        <taxon>Agaricineae</taxon>
        <taxon>Psathyrellaceae</taxon>
        <taxon>Coprinellus</taxon>
    </lineage>
</organism>
<sequence>MARPQTVVGPGASLIVILGVLVPRRWSAPALFLHSPHATSGAHLGSHLATPHCTLANLNDDATLDLSQGRGLHRHAGNVTAWVLGYIRFPFGSVRGPLDLPLLRSNSLLERSRNLLFKGSALLFNISSEWGLHIEPLLLGLWSSPARSR</sequence>
<dbReference type="EMBL" id="QPFP01000025">
    <property type="protein sequence ID" value="TEB29778.1"/>
    <property type="molecule type" value="Genomic_DNA"/>
</dbReference>
<name>A0A4Y7T752_COPMI</name>
<gene>
    <name evidence="1" type="ORF">FA13DRAFT_1734120</name>
</gene>
<accession>A0A4Y7T752</accession>